<dbReference type="RefSeq" id="WP_145065846.1">
    <property type="nucleotide sequence ID" value="NZ_CP036287.1"/>
</dbReference>
<sequence length="594" mass="63990">MGALAHGLRPRRPALGCSLIFVLALAGCGKPEGATTTAGSIGGTQQPAGTSGTGLVGPERPVAEVLRADPWIEAIFATCGDDHYYDRDTSDLIGILVDKLEHGRGEPLKRAIEELGAMGEDSVPELRRLLDLQLNDASRAGSIQNTLGALGQNDGAGAPEQLARALDHPQRTIRTVALRGLRRTGAPPDRFDYLAGLARVGDSNERGLAALTMHATDAARAELLFLDWIERGEVLDVEESILPLIALSEVPETLAEAERIRRDVDPRARAWFAAMFAARGDESAREDLYDALSDERTVVRSTALRAAASLGLWEVVAAVLETDPESSIRASAAAALHSGLAAAADGEHPELAPTEAQRERALGALRSALNGEDPTVAAEAQIGLTILGDEEAVSRALLALDESPVVLTRVLPSLRERMERDPALAGRVYDRLRRRIEAEEQLPWSQRAASFQALSVVRTRAAAELLMAYADQAAAEGAILSGAPAHRWFCVHATNTGPQGRKYLIELLLEEPDPVRRLDLTFAIGGERDDLARTALTERMENDDLPPLERLYAASLLVGLGPAAEVAPRLKRAALRTQDDQGRIGFQCLLWLWY</sequence>
<evidence type="ECO:0008006" key="4">
    <source>
        <dbReference type="Google" id="ProtNLM"/>
    </source>
</evidence>
<dbReference type="InterPro" id="IPR016024">
    <property type="entry name" value="ARM-type_fold"/>
</dbReference>
<reference evidence="2 3" key="1">
    <citation type="submission" date="2019-02" db="EMBL/GenBank/DDBJ databases">
        <title>Deep-cultivation of Planctomycetes and their phenomic and genomic characterization uncovers novel biology.</title>
        <authorList>
            <person name="Wiegand S."/>
            <person name="Jogler M."/>
            <person name="Boedeker C."/>
            <person name="Pinto D."/>
            <person name="Vollmers J."/>
            <person name="Rivas-Marin E."/>
            <person name="Kohn T."/>
            <person name="Peeters S.H."/>
            <person name="Heuer A."/>
            <person name="Rast P."/>
            <person name="Oberbeckmann S."/>
            <person name="Bunk B."/>
            <person name="Jeske O."/>
            <person name="Meyerdierks A."/>
            <person name="Storesund J.E."/>
            <person name="Kallscheuer N."/>
            <person name="Luecker S."/>
            <person name="Lage O.M."/>
            <person name="Pohl T."/>
            <person name="Merkel B.J."/>
            <person name="Hornburger P."/>
            <person name="Mueller R.-W."/>
            <person name="Bruemmer F."/>
            <person name="Labrenz M."/>
            <person name="Spormann A.M."/>
            <person name="Op den Camp H."/>
            <person name="Overmann J."/>
            <person name="Amann R."/>
            <person name="Jetten M.S.M."/>
            <person name="Mascher T."/>
            <person name="Medema M.H."/>
            <person name="Devos D.P."/>
            <person name="Kaster A.-K."/>
            <person name="Ovreas L."/>
            <person name="Rohde M."/>
            <person name="Galperin M.Y."/>
            <person name="Jogler C."/>
        </authorList>
    </citation>
    <scope>NUCLEOTIDE SEQUENCE [LARGE SCALE GENOMIC DNA]</scope>
    <source>
        <strain evidence="2 3">Pla133</strain>
    </source>
</reference>
<dbReference type="KEGG" id="pbap:Pla133_26510"/>
<dbReference type="SUPFAM" id="SSF48371">
    <property type="entry name" value="ARM repeat"/>
    <property type="match status" value="1"/>
</dbReference>
<dbReference type="Gene3D" id="1.25.10.10">
    <property type="entry name" value="Leucine-rich Repeat Variant"/>
    <property type="match status" value="3"/>
</dbReference>
<dbReference type="InterPro" id="IPR011989">
    <property type="entry name" value="ARM-like"/>
</dbReference>
<dbReference type="Proteomes" id="UP000316921">
    <property type="component" value="Chromosome"/>
</dbReference>
<dbReference type="EMBL" id="CP036287">
    <property type="protein sequence ID" value="QDU67563.1"/>
    <property type="molecule type" value="Genomic_DNA"/>
</dbReference>
<protein>
    <recommendedName>
        <fullName evidence="4">HEAT repeat protein</fullName>
    </recommendedName>
</protein>
<keyword evidence="3" id="KW-1185">Reference proteome</keyword>
<evidence type="ECO:0000313" key="2">
    <source>
        <dbReference type="EMBL" id="QDU67563.1"/>
    </source>
</evidence>
<gene>
    <name evidence="2" type="ORF">Pla133_26510</name>
</gene>
<feature type="region of interest" description="Disordered" evidence="1">
    <location>
        <begin position="34"/>
        <end position="58"/>
    </location>
</feature>
<accession>A0A518BKT9</accession>
<name>A0A518BKT9_9BACT</name>
<dbReference type="AlphaFoldDB" id="A0A518BKT9"/>
<dbReference type="Pfam" id="PF13646">
    <property type="entry name" value="HEAT_2"/>
    <property type="match status" value="1"/>
</dbReference>
<evidence type="ECO:0000313" key="3">
    <source>
        <dbReference type="Proteomes" id="UP000316921"/>
    </source>
</evidence>
<organism evidence="2 3">
    <name type="scientific">Engelhardtia mirabilis</name>
    <dbReference type="NCBI Taxonomy" id="2528011"/>
    <lineage>
        <taxon>Bacteria</taxon>
        <taxon>Pseudomonadati</taxon>
        <taxon>Planctomycetota</taxon>
        <taxon>Planctomycetia</taxon>
        <taxon>Planctomycetia incertae sedis</taxon>
        <taxon>Engelhardtia</taxon>
    </lineage>
</organism>
<proteinExistence type="predicted"/>
<evidence type="ECO:0000256" key="1">
    <source>
        <dbReference type="SAM" id="MobiDB-lite"/>
    </source>
</evidence>